<organism evidence="1 2">
    <name type="scientific">Svornostia abyssi</name>
    <dbReference type="NCBI Taxonomy" id="2898438"/>
    <lineage>
        <taxon>Bacteria</taxon>
        <taxon>Bacillati</taxon>
        <taxon>Actinomycetota</taxon>
        <taxon>Thermoleophilia</taxon>
        <taxon>Solirubrobacterales</taxon>
        <taxon>Baekduiaceae</taxon>
        <taxon>Svornostia</taxon>
    </lineage>
</organism>
<accession>A0ABY5PAJ5</accession>
<evidence type="ECO:0000313" key="2">
    <source>
        <dbReference type="Proteomes" id="UP001058860"/>
    </source>
</evidence>
<keyword evidence="2" id="KW-1185">Reference proteome</keyword>
<protein>
    <submittedName>
        <fullName evidence="1">Uncharacterized protein</fullName>
    </submittedName>
</protein>
<dbReference type="RefSeq" id="WP_353862150.1">
    <property type="nucleotide sequence ID" value="NZ_CP088295.1"/>
</dbReference>
<dbReference type="SUPFAM" id="SSF75011">
    <property type="entry name" value="3-carboxy-cis,cis-mucoante lactonizing enzyme"/>
    <property type="match status" value="1"/>
</dbReference>
<reference evidence="2" key="1">
    <citation type="submission" date="2021-11" db="EMBL/GenBank/DDBJ databases">
        <title>Cultivation dependent microbiological survey of springs from the worlds oldest radium mine currently devoted to the extraction of radon-saturated water.</title>
        <authorList>
            <person name="Kapinusova G."/>
            <person name="Smrhova T."/>
            <person name="Strejcek M."/>
            <person name="Suman J."/>
            <person name="Jani K."/>
            <person name="Pajer P."/>
            <person name="Uhlik O."/>
        </authorList>
    </citation>
    <scope>NUCLEOTIDE SEQUENCE [LARGE SCALE GENOMIC DNA]</scope>
    <source>
        <strain evidence="2">J379</strain>
    </source>
</reference>
<gene>
    <name evidence="1" type="ORF">LRS13_12720</name>
</gene>
<sequence>MLERPPLSGRHVLCDRRTGREHELSRKLGREQGRDDVTQGNFRLVGHYLAYSENRSGPRLETEDVVVLRRSPSARLITQVDAADEVSGLAVSKVGQLAWINRDPTTDPFADPVTLQVKRVADDGTPVILDSGTNIDPDSFRLSKTGRSVVWTHSGASRSARLEGPKVP</sequence>
<proteinExistence type="predicted"/>
<evidence type="ECO:0000313" key="1">
    <source>
        <dbReference type="EMBL" id="UUY01596.1"/>
    </source>
</evidence>
<dbReference type="EMBL" id="CP088295">
    <property type="protein sequence ID" value="UUY01596.1"/>
    <property type="molecule type" value="Genomic_DNA"/>
</dbReference>
<dbReference type="Proteomes" id="UP001058860">
    <property type="component" value="Chromosome"/>
</dbReference>
<name>A0ABY5PAJ5_9ACTN</name>